<dbReference type="Proteomes" id="UP000286931">
    <property type="component" value="Unassembled WGS sequence"/>
</dbReference>
<evidence type="ECO:0000259" key="11">
    <source>
        <dbReference type="PROSITE" id="PS51012"/>
    </source>
</evidence>
<evidence type="ECO:0000256" key="2">
    <source>
        <dbReference type="ARBA" id="ARBA00007783"/>
    </source>
</evidence>
<feature type="transmembrane region" description="Helical" evidence="9">
    <location>
        <begin position="251"/>
        <end position="280"/>
    </location>
</feature>
<evidence type="ECO:0000256" key="4">
    <source>
        <dbReference type="ARBA" id="ARBA00022475"/>
    </source>
</evidence>
<dbReference type="PANTHER" id="PTHR30413">
    <property type="entry name" value="INNER MEMBRANE TRANSPORT PERMEASE"/>
    <property type="match status" value="1"/>
</dbReference>
<evidence type="ECO:0000256" key="1">
    <source>
        <dbReference type="ARBA" id="ARBA00004429"/>
    </source>
</evidence>
<keyword evidence="4 9" id="KW-1003">Cell membrane</keyword>
<dbReference type="InterPro" id="IPR047817">
    <property type="entry name" value="ABC2_TM_bact-type"/>
</dbReference>
<protein>
    <recommendedName>
        <fullName evidence="9">Transport permease protein</fullName>
    </recommendedName>
</protein>
<dbReference type="PROSITE" id="PS51012">
    <property type="entry name" value="ABC_TM2"/>
    <property type="match status" value="1"/>
</dbReference>
<name>A0A401YXF2_9ACTN</name>
<accession>A0A401YXF2</accession>
<evidence type="ECO:0000256" key="7">
    <source>
        <dbReference type="ARBA" id="ARBA00022989"/>
    </source>
</evidence>
<dbReference type="GO" id="GO:0005886">
    <property type="term" value="C:plasma membrane"/>
    <property type="evidence" value="ECO:0007669"/>
    <property type="project" value="UniProtKB-SubCell"/>
</dbReference>
<evidence type="ECO:0000256" key="5">
    <source>
        <dbReference type="ARBA" id="ARBA00022519"/>
    </source>
</evidence>
<keyword evidence="5" id="KW-0997">Cell inner membrane</keyword>
<sequence>MGEYVGGAVGMPGDGVSRIGDLGRASRHARPGGSVDEPADHRTHVNGAPLAGHGGATTPTIDSRTGTGRHAAPAAGVGSGTGRIAAAQAPDPEVKGPPPELRFKRRTSLFRGIRELWHSRELVRTLAERDLKARYKQAVLGFAWAIITPVLLMLVFTIVFQRVGNLSETAHKYDVPYPLFSYLGLLPWTFFMSSVTQGSSSLVSNGPLLNKVYCPREVFPFATVIVATVDMLIASSVLVVLFAAYTTPPAATMWALPILLLIQFEVTLGVVLVLSAAVVYFRDIRHVLPLLMQMGMFATPVAYGMDQITKDWLLPYVISNPLAAVIDGYRRSILYGQQPDWELTGAAGASATVLLIVGYKIFKKLEAGIADVA</sequence>
<feature type="transmembrane region" description="Helical" evidence="9">
    <location>
        <begin position="343"/>
        <end position="362"/>
    </location>
</feature>
<comment type="similarity">
    <text evidence="2 9">Belongs to the ABC-2 integral membrane protein family.</text>
</comment>
<feature type="domain" description="ABC transmembrane type-2" evidence="11">
    <location>
        <begin position="140"/>
        <end position="365"/>
    </location>
</feature>
<evidence type="ECO:0000256" key="3">
    <source>
        <dbReference type="ARBA" id="ARBA00022448"/>
    </source>
</evidence>
<feature type="transmembrane region" description="Helical" evidence="9">
    <location>
        <begin position="287"/>
        <end position="305"/>
    </location>
</feature>
<evidence type="ECO:0000256" key="9">
    <source>
        <dbReference type="RuleBase" id="RU361157"/>
    </source>
</evidence>
<feature type="compositionally biased region" description="Polar residues" evidence="10">
    <location>
        <begin position="57"/>
        <end position="66"/>
    </location>
</feature>
<evidence type="ECO:0000256" key="6">
    <source>
        <dbReference type="ARBA" id="ARBA00022692"/>
    </source>
</evidence>
<keyword evidence="8 9" id="KW-0472">Membrane</keyword>
<feature type="transmembrane region" description="Helical" evidence="9">
    <location>
        <begin position="218"/>
        <end position="245"/>
    </location>
</feature>
<dbReference type="GO" id="GO:0015920">
    <property type="term" value="P:lipopolysaccharide transport"/>
    <property type="evidence" value="ECO:0007669"/>
    <property type="project" value="TreeGrafter"/>
</dbReference>
<keyword evidence="13" id="KW-1185">Reference proteome</keyword>
<dbReference type="Pfam" id="PF01061">
    <property type="entry name" value="ABC2_membrane"/>
    <property type="match status" value="1"/>
</dbReference>
<keyword evidence="3 9" id="KW-0813">Transport</keyword>
<feature type="compositionally biased region" description="Gly residues" evidence="10">
    <location>
        <begin position="1"/>
        <end position="13"/>
    </location>
</feature>
<dbReference type="PANTHER" id="PTHR30413:SF8">
    <property type="entry name" value="TRANSPORT PERMEASE PROTEIN"/>
    <property type="match status" value="1"/>
</dbReference>
<dbReference type="EMBL" id="BIFH01000032">
    <property type="protein sequence ID" value="GCD99296.1"/>
    <property type="molecule type" value="Genomic_DNA"/>
</dbReference>
<feature type="transmembrane region" description="Helical" evidence="9">
    <location>
        <begin position="138"/>
        <end position="159"/>
    </location>
</feature>
<dbReference type="AlphaFoldDB" id="A0A401YXF2"/>
<proteinExistence type="inferred from homology"/>
<evidence type="ECO:0000256" key="8">
    <source>
        <dbReference type="ARBA" id="ARBA00023136"/>
    </source>
</evidence>
<evidence type="ECO:0000313" key="12">
    <source>
        <dbReference type="EMBL" id="GCD99296.1"/>
    </source>
</evidence>
<comment type="subcellular location">
    <subcellularLocation>
        <location evidence="1">Cell inner membrane</location>
        <topology evidence="1">Multi-pass membrane protein</topology>
    </subcellularLocation>
    <subcellularLocation>
        <location evidence="9">Cell membrane</location>
        <topology evidence="9">Multi-pass membrane protein</topology>
    </subcellularLocation>
</comment>
<feature type="transmembrane region" description="Helical" evidence="9">
    <location>
        <begin position="179"/>
        <end position="197"/>
    </location>
</feature>
<dbReference type="RefSeq" id="WP_246127096.1">
    <property type="nucleotide sequence ID" value="NZ_BIFH01000032.1"/>
</dbReference>
<feature type="region of interest" description="Disordered" evidence="10">
    <location>
        <begin position="1"/>
        <end position="83"/>
    </location>
</feature>
<keyword evidence="6 9" id="KW-0812">Transmembrane</keyword>
<dbReference type="GO" id="GO:0140359">
    <property type="term" value="F:ABC-type transporter activity"/>
    <property type="evidence" value="ECO:0007669"/>
    <property type="project" value="InterPro"/>
</dbReference>
<gene>
    <name evidence="12" type="ORF">EHYA_07010</name>
</gene>
<evidence type="ECO:0000256" key="10">
    <source>
        <dbReference type="SAM" id="MobiDB-lite"/>
    </source>
</evidence>
<keyword evidence="7 9" id="KW-1133">Transmembrane helix</keyword>
<organism evidence="12 13">
    <name type="scientific">Embleya hyalina</name>
    <dbReference type="NCBI Taxonomy" id="516124"/>
    <lineage>
        <taxon>Bacteria</taxon>
        <taxon>Bacillati</taxon>
        <taxon>Actinomycetota</taxon>
        <taxon>Actinomycetes</taxon>
        <taxon>Kitasatosporales</taxon>
        <taxon>Streptomycetaceae</taxon>
        <taxon>Embleya</taxon>
    </lineage>
</organism>
<comment type="caution">
    <text evidence="12">The sequence shown here is derived from an EMBL/GenBank/DDBJ whole genome shotgun (WGS) entry which is preliminary data.</text>
</comment>
<dbReference type="InterPro" id="IPR013525">
    <property type="entry name" value="ABC2_TM"/>
</dbReference>
<reference evidence="12 13" key="1">
    <citation type="submission" date="2018-12" db="EMBL/GenBank/DDBJ databases">
        <title>Draft genome sequence of Embleya hyalina NBRC 13850T.</title>
        <authorList>
            <person name="Komaki H."/>
            <person name="Hosoyama A."/>
            <person name="Kimura A."/>
            <person name="Ichikawa N."/>
            <person name="Tamura T."/>
        </authorList>
    </citation>
    <scope>NUCLEOTIDE SEQUENCE [LARGE SCALE GENOMIC DNA]</scope>
    <source>
        <strain evidence="12 13">NBRC 13850</strain>
    </source>
</reference>
<evidence type="ECO:0000313" key="13">
    <source>
        <dbReference type="Proteomes" id="UP000286931"/>
    </source>
</evidence>